<comment type="caution">
    <text evidence="2">The sequence shown here is derived from an EMBL/GenBank/DDBJ whole genome shotgun (WGS) entry which is preliminary data.</text>
</comment>
<evidence type="ECO:0000256" key="1">
    <source>
        <dbReference type="SAM" id="MobiDB-lite"/>
    </source>
</evidence>
<organism evidence="2 3">
    <name type="scientific">Actimicrobium antarcticum</name>
    <dbReference type="NCBI Taxonomy" id="1051899"/>
    <lineage>
        <taxon>Bacteria</taxon>
        <taxon>Pseudomonadati</taxon>
        <taxon>Pseudomonadota</taxon>
        <taxon>Betaproteobacteria</taxon>
        <taxon>Burkholderiales</taxon>
        <taxon>Oxalobacteraceae</taxon>
        <taxon>Actimicrobium</taxon>
    </lineage>
</organism>
<feature type="compositionally biased region" description="Pro residues" evidence="1">
    <location>
        <begin position="116"/>
        <end position="127"/>
    </location>
</feature>
<evidence type="ECO:0000313" key="2">
    <source>
        <dbReference type="EMBL" id="GAA4022571.1"/>
    </source>
</evidence>
<accession>A0ABP7T8G4</accession>
<evidence type="ECO:0000313" key="3">
    <source>
        <dbReference type="Proteomes" id="UP001501353"/>
    </source>
</evidence>
<dbReference type="Proteomes" id="UP001501353">
    <property type="component" value="Unassembled WGS sequence"/>
</dbReference>
<evidence type="ECO:0008006" key="4">
    <source>
        <dbReference type="Google" id="ProtNLM"/>
    </source>
</evidence>
<sequence>MPNMPGAMTDTLEFMKNMWGGITLPGASMPGMVMPTLSVDEINKQIADLKAVESWLTLNMNMLHGSIKALEVQSATIATLQSMSANFTAAMKPHESAAAAQPAPFGTSFFKATEPAPAPAPPAPTPEPVAAASTAEVPQIANPAAWWTMLQEQFQQAVANAIPADGAGTADKPKAAKAPAAAKPVKKAAAAVKPATVRKT</sequence>
<feature type="region of interest" description="Disordered" evidence="1">
    <location>
        <begin position="113"/>
        <end position="135"/>
    </location>
</feature>
<protein>
    <recommendedName>
        <fullName evidence="4">Tfp pilus assembly protein FimV</fullName>
    </recommendedName>
</protein>
<dbReference type="EMBL" id="BAAAZE010000008">
    <property type="protein sequence ID" value="GAA4022571.1"/>
    <property type="molecule type" value="Genomic_DNA"/>
</dbReference>
<keyword evidence="3" id="KW-1185">Reference proteome</keyword>
<dbReference type="NCBIfam" id="NF043076">
    <property type="entry name" value="PHA_gran_PhaM"/>
    <property type="match status" value="1"/>
</dbReference>
<proteinExistence type="predicted"/>
<gene>
    <name evidence="2" type="ORF">GCM10022212_19760</name>
</gene>
<dbReference type="InterPro" id="IPR050026">
    <property type="entry name" value="PHA_gran_PhaM_N"/>
</dbReference>
<name>A0ABP7T8G4_9BURK</name>
<reference evidence="3" key="1">
    <citation type="journal article" date="2019" name="Int. J. Syst. Evol. Microbiol.">
        <title>The Global Catalogue of Microorganisms (GCM) 10K type strain sequencing project: providing services to taxonomists for standard genome sequencing and annotation.</title>
        <authorList>
            <consortium name="The Broad Institute Genomics Platform"/>
            <consortium name="The Broad Institute Genome Sequencing Center for Infectious Disease"/>
            <person name="Wu L."/>
            <person name="Ma J."/>
        </authorList>
    </citation>
    <scope>NUCLEOTIDE SEQUENCE [LARGE SCALE GENOMIC DNA]</scope>
    <source>
        <strain evidence="3">JCM 16673</strain>
    </source>
</reference>
<feature type="region of interest" description="Disordered" evidence="1">
    <location>
        <begin position="164"/>
        <end position="200"/>
    </location>
</feature>